<evidence type="ECO:0000313" key="10">
    <source>
        <dbReference type="Proteomes" id="UP000472755"/>
    </source>
</evidence>
<sequence>MQQIICKTGCIQSVGGAIDSTAAQYTITAHVKLYNAVQSARLTVVLQKNVQTWSGTWDDIFVFSAGGAGSAALAHEMRLSSGVYRAKIIADVYDPGGIRADTSTVYTAERIVS</sequence>
<name>A0A0D8J461_9FIRM</name>
<keyword evidence="6" id="KW-1185">Reference proteome</keyword>
<dbReference type="EMBL" id="LMUA01000001">
    <property type="protein sequence ID" value="KUE77901.1"/>
    <property type="molecule type" value="Genomic_DNA"/>
</dbReference>
<reference evidence="2 7" key="2">
    <citation type="submission" date="2015-10" db="EMBL/GenBank/DDBJ databases">
        <title>A novel member of the family Ruminococcaceae isolated from human faeces.</title>
        <authorList>
            <person name="Shkoporov A.N."/>
            <person name="Chaplin A.V."/>
            <person name="Motuzova O.V."/>
            <person name="Kafarskaia L.I."/>
            <person name="Efimov B.A."/>
        </authorList>
    </citation>
    <scope>NUCLEOTIDE SEQUENCE [LARGE SCALE GENOMIC DNA]</scope>
    <source>
        <strain evidence="2 7">668</strain>
    </source>
</reference>
<gene>
    <name evidence="2" type="ORF">ASJ35_01040</name>
    <name evidence="3" type="ORF">FYJ76_02290</name>
    <name evidence="5" type="ORF">GMD52_02855</name>
    <name evidence="4" type="ORF">GMD59_09015</name>
    <name evidence="1" type="ORF">TQ39_00295</name>
</gene>
<dbReference type="Proteomes" id="UP000053433">
    <property type="component" value="Unassembled WGS sequence"/>
</dbReference>
<evidence type="ECO:0000313" key="8">
    <source>
        <dbReference type="Proteomes" id="UP000431913"/>
    </source>
</evidence>
<reference evidence="1" key="1">
    <citation type="submission" date="2015-02" db="EMBL/GenBank/DDBJ databases">
        <title>A novel member of the family Ruminococcaceae isolated from human feces.</title>
        <authorList>
            <person name="Shkoporov A.N."/>
            <person name="Chaplin A.V."/>
            <person name="Motuzova O.V."/>
            <person name="Kafarskaia L.I."/>
            <person name="Khokhlova E.V."/>
            <person name="Efimov B.A."/>
        </authorList>
    </citation>
    <scope>NUCLEOTIDE SEQUENCE [LARGE SCALE GENOMIC DNA]</scope>
    <source>
        <strain evidence="1">585-1</strain>
    </source>
</reference>
<dbReference type="GeneID" id="42855076"/>
<comment type="caution">
    <text evidence="1">The sequence shown here is derived from an EMBL/GenBank/DDBJ whole genome shotgun (WGS) entry which is preliminary data.</text>
</comment>
<dbReference type="Proteomes" id="UP000472755">
    <property type="component" value="Unassembled WGS sequence"/>
</dbReference>
<evidence type="ECO:0000313" key="2">
    <source>
        <dbReference type="EMBL" id="KUE77901.1"/>
    </source>
</evidence>
<evidence type="ECO:0000313" key="5">
    <source>
        <dbReference type="EMBL" id="MTS50479.1"/>
    </source>
</evidence>
<accession>A0A0W7TVQ4</accession>
<evidence type="ECO:0008006" key="11">
    <source>
        <dbReference type="Google" id="ProtNLM"/>
    </source>
</evidence>
<reference evidence="9 10" key="3">
    <citation type="journal article" date="2019" name="Nat. Med.">
        <title>A library of human gut bacterial isolates paired with longitudinal multiomics data enables mechanistic microbiome research.</title>
        <authorList>
            <person name="Poyet M."/>
            <person name="Groussin M."/>
            <person name="Gibbons S.M."/>
            <person name="Avila-Pacheco J."/>
            <person name="Jiang X."/>
            <person name="Kearney S.M."/>
            <person name="Perrotta A.R."/>
            <person name="Berdy B."/>
            <person name="Zhao S."/>
            <person name="Lieberman T.D."/>
            <person name="Swanson P.K."/>
            <person name="Smith M."/>
            <person name="Roesemann S."/>
            <person name="Alexander J.E."/>
            <person name="Rich S.A."/>
            <person name="Livny J."/>
            <person name="Vlamakis H."/>
            <person name="Clish C."/>
            <person name="Bullock K."/>
            <person name="Deik A."/>
            <person name="Scott J."/>
            <person name="Pierce K.A."/>
            <person name="Xavier R.J."/>
            <person name="Alm E.J."/>
        </authorList>
    </citation>
    <scope>NUCLEOTIDE SEQUENCE [LARGE SCALE GENOMIC DNA]</scope>
    <source>
        <strain evidence="4 10">BIOML-A4</strain>
        <strain evidence="5 9">BIOML-A7</strain>
    </source>
</reference>
<organism evidence="1 6">
    <name type="scientific">Ruthenibacterium lactatiformans</name>
    <dbReference type="NCBI Taxonomy" id="1550024"/>
    <lineage>
        <taxon>Bacteria</taxon>
        <taxon>Bacillati</taxon>
        <taxon>Bacillota</taxon>
        <taxon>Clostridia</taxon>
        <taxon>Eubacteriales</taxon>
        <taxon>Oscillospiraceae</taxon>
        <taxon>Ruthenibacterium</taxon>
    </lineage>
</organism>
<protein>
    <recommendedName>
        <fullName evidence="11">DNA breaking-rejoining protein</fullName>
    </recommendedName>
</protein>
<proteinExistence type="predicted"/>
<evidence type="ECO:0000313" key="7">
    <source>
        <dbReference type="Proteomes" id="UP000053433"/>
    </source>
</evidence>
<dbReference type="EMBL" id="WMZU01000012">
    <property type="protein sequence ID" value="MTS27427.1"/>
    <property type="molecule type" value="Genomic_DNA"/>
</dbReference>
<dbReference type="EMBL" id="JXXK01000001">
    <property type="protein sequence ID" value="KJF41306.1"/>
    <property type="molecule type" value="Genomic_DNA"/>
</dbReference>
<dbReference type="Proteomes" id="UP000032483">
    <property type="component" value="Unassembled WGS sequence"/>
</dbReference>
<evidence type="ECO:0000313" key="3">
    <source>
        <dbReference type="EMBL" id="MST90775.1"/>
    </source>
</evidence>
<reference evidence="3 8" key="4">
    <citation type="submission" date="2019-08" db="EMBL/GenBank/DDBJ databases">
        <title>In-depth cultivation of the pig gut microbiome towards novel bacterial diversity and tailored functional studies.</title>
        <authorList>
            <person name="Wylensek D."/>
            <person name="Hitch T.C.A."/>
            <person name="Clavel T."/>
        </authorList>
    </citation>
    <scope>NUCLEOTIDE SEQUENCE [LARGE SCALE GENOMIC DNA]</scope>
    <source>
        <strain evidence="3 8">WCA3-601-WT-6J</strain>
    </source>
</reference>
<dbReference type="EMBL" id="WMZR01000003">
    <property type="protein sequence ID" value="MTS50479.1"/>
    <property type="molecule type" value="Genomic_DNA"/>
</dbReference>
<dbReference type="Proteomes" id="UP000449193">
    <property type="component" value="Unassembled WGS sequence"/>
</dbReference>
<evidence type="ECO:0000313" key="4">
    <source>
        <dbReference type="EMBL" id="MTS27427.1"/>
    </source>
</evidence>
<dbReference type="RefSeq" id="WP_009325628.1">
    <property type="nucleotide sequence ID" value="NZ_CATXDA010000021.1"/>
</dbReference>
<dbReference type="EMBL" id="VUNJ01000002">
    <property type="protein sequence ID" value="MST90775.1"/>
    <property type="molecule type" value="Genomic_DNA"/>
</dbReference>
<evidence type="ECO:0000313" key="6">
    <source>
        <dbReference type="Proteomes" id="UP000032483"/>
    </source>
</evidence>
<evidence type="ECO:0000313" key="1">
    <source>
        <dbReference type="EMBL" id="KJF41306.1"/>
    </source>
</evidence>
<dbReference type="AlphaFoldDB" id="A0A0D8J461"/>
<accession>A0A0D8J461</accession>
<dbReference type="Proteomes" id="UP000431913">
    <property type="component" value="Unassembled WGS sequence"/>
</dbReference>
<evidence type="ECO:0000313" key="9">
    <source>
        <dbReference type="Proteomes" id="UP000449193"/>
    </source>
</evidence>